<name>A0A242NUE9_9GAMM</name>
<feature type="transmembrane region" description="Helical" evidence="1">
    <location>
        <begin position="40"/>
        <end position="58"/>
    </location>
</feature>
<evidence type="ECO:0000256" key="1">
    <source>
        <dbReference type="SAM" id="Phobius"/>
    </source>
</evidence>
<keyword evidence="1" id="KW-0472">Membrane</keyword>
<organism evidence="2 3">
    <name type="scientific">Gilliamella apis</name>
    <dbReference type="NCBI Taxonomy" id="1970738"/>
    <lineage>
        <taxon>Bacteria</taxon>
        <taxon>Pseudomonadati</taxon>
        <taxon>Pseudomonadota</taxon>
        <taxon>Gammaproteobacteria</taxon>
        <taxon>Orbales</taxon>
        <taxon>Orbaceae</taxon>
        <taxon>Gilliamella</taxon>
    </lineage>
</organism>
<keyword evidence="1" id="KW-0812">Transmembrane</keyword>
<evidence type="ECO:0000313" key="3">
    <source>
        <dbReference type="Proteomes" id="UP000194968"/>
    </source>
</evidence>
<sequence length="63" mass="7489">MAMKYQCFSFLSIAYSDQIVVLSVLFIFSQKDLNRNDETLSFYYLINVIIIMFKKHVVEEIEV</sequence>
<evidence type="ECO:0000313" key="2">
    <source>
        <dbReference type="EMBL" id="OTQ49580.1"/>
    </source>
</evidence>
<reference evidence="2 3" key="1">
    <citation type="submission" date="2017-03" db="EMBL/GenBank/DDBJ databases">
        <title>Comparative genomics of honeybee gut symbionts reveal geographically distinct and subgroup specific antibiotic resistance.</title>
        <authorList>
            <person name="Ludvigsen J."/>
            <person name="Porcellato D."/>
            <person name="Labee-Lund T.M."/>
            <person name="Amdam G.V."/>
            <person name="Rudi K."/>
        </authorList>
    </citation>
    <scope>NUCLEOTIDE SEQUENCE [LARGE SCALE GENOMIC DNA]</scope>
    <source>
        <strain evidence="2 3">A-4-12</strain>
    </source>
</reference>
<feature type="transmembrane region" description="Helical" evidence="1">
    <location>
        <begin position="7"/>
        <end position="28"/>
    </location>
</feature>
<protein>
    <submittedName>
        <fullName evidence="2">Uncharacterized protein</fullName>
    </submittedName>
</protein>
<keyword evidence="1" id="KW-1133">Transmembrane helix</keyword>
<dbReference type="EMBL" id="NASK01000094">
    <property type="protein sequence ID" value="OTQ49580.1"/>
    <property type="molecule type" value="Genomic_DNA"/>
</dbReference>
<comment type="caution">
    <text evidence="2">The sequence shown here is derived from an EMBL/GenBank/DDBJ whole genome shotgun (WGS) entry which is preliminary data.</text>
</comment>
<proteinExistence type="predicted"/>
<accession>A0A242NUE9</accession>
<dbReference type="Proteomes" id="UP000194968">
    <property type="component" value="Unassembled WGS sequence"/>
</dbReference>
<gene>
    <name evidence="2" type="ORF">B6D06_06205</name>
</gene>
<dbReference type="AlphaFoldDB" id="A0A242NUE9"/>